<keyword evidence="1" id="KW-0472">Membrane</keyword>
<evidence type="ECO:0008006" key="4">
    <source>
        <dbReference type="Google" id="ProtNLM"/>
    </source>
</evidence>
<evidence type="ECO:0000313" key="3">
    <source>
        <dbReference type="Proteomes" id="UP000660110"/>
    </source>
</evidence>
<reference evidence="2" key="2">
    <citation type="submission" date="2020-09" db="EMBL/GenBank/DDBJ databases">
        <authorList>
            <person name="Sun Q."/>
            <person name="Zhou Y."/>
        </authorList>
    </citation>
    <scope>NUCLEOTIDE SEQUENCE</scope>
    <source>
        <strain evidence="2">CGMCC 1.12153</strain>
    </source>
</reference>
<comment type="caution">
    <text evidence="2">The sequence shown here is derived from an EMBL/GenBank/DDBJ whole genome shotgun (WGS) entry which is preliminary data.</text>
</comment>
<dbReference type="RefSeq" id="WP_188377911.1">
    <property type="nucleotide sequence ID" value="NZ_BMEL01000003.1"/>
</dbReference>
<sequence length="50" mass="5713">MGLDLWVQAVESFGFPIVIASFILFRLDKSIQRLEDSVAELIEEEKENGE</sequence>
<keyword evidence="1" id="KW-1133">Transmembrane helix</keyword>
<dbReference type="Pfam" id="PF12841">
    <property type="entry name" value="YvrJ"/>
    <property type="match status" value="1"/>
</dbReference>
<gene>
    <name evidence="2" type="ORF">GCM10010954_25700</name>
</gene>
<reference evidence="2" key="1">
    <citation type="journal article" date="2014" name="Int. J. Syst. Evol. Microbiol.">
        <title>Complete genome sequence of Corynebacterium casei LMG S-19264T (=DSM 44701T), isolated from a smear-ripened cheese.</title>
        <authorList>
            <consortium name="US DOE Joint Genome Institute (JGI-PGF)"/>
            <person name="Walter F."/>
            <person name="Albersmeier A."/>
            <person name="Kalinowski J."/>
            <person name="Ruckert C."/>
        </authorList>
    </citation>
    <scope>NUCLEOTIDE SEQUENCE</scope>
    <source>
        <strain evidence="2">CGMCC 1.12153</strain>
    </source>
</reference>
<evidence type="ECO:0000256" key="1">
    <source>
        <dbReference type="SAM" id="Phobius"/>
    </source>
</evidence>
<feature type="transmembrane region" description="Helical" evidence="1">
    <location>
        <begin position="6"/>
        <end position="25"/>
    </location>
</feature>
<dbReference type="EMBL" id="BMEL01000003">
    <property type="protein sequence ID" value="GGF25653.1"/>
    <property type="molecule type" value="Genomic_DNA"/>
</dbReference>
<name>A0A917B816_HALAA</name>
<organism evidence="2 3">
    <name type="scientific">Halobacillus andaensis</name>
    <dbReference type="NCBI Taxonomy" id="1176239"/>
    <lineage>
        <taxon>Bacteria</taxon>
        <taxon>Bacillati</taxon>
        <taxon>Bacillota</taxon>
        <taxon>Bacilli</taxon>
        <taxon>Bacillales</taxon>
        <taxon>Bacillaceae</taxon>
        <taxon>Halobacillus</taxon>
    </lineage>
</organism>
<proteinExistence type="predicted"/>
<dbReference type="PROSITE" id="PS01088">
    <property type="entry name" value="CAP_1"/>
    <property type="match status" value="1"/>
</dbReference>
<keyword evidence="1" id="KW-0812">Transmembrane</keyword>
<dbReference type="AlphaFoldDB" id="A0A917B816"/>
<keyword evidence="3" id="KW-1185">Reference proteome</keyword>
<dbReference type="Proteomes" id="UP000660110">
    <property type="component" value="Unassembled WGS sequence"/>
</dbReference>
<dbReference type="InterPro" id="IPR018106">
    <property type="entry name" value="CAP_CS_N"/>
</dbReference>
<dbReference type="InterPro" id="IPR024419">
    <property type="entry name" value="YvrJ"/>
</dbReference>
<accession>A0A917B816</accession>
<protein>
    <recommendedName>
        <fullName evidence="4">YvrJ family protein</fullName>
    </recommendedName>
</protein>
<evidence type="ECO:0000313" key="2">
    <source>
        <dbReference type="EMBL" id="GGF25653.1"/>
    </source>
</evidence>